<name>A0A1I5IFT4_9PSEU</name>
<reference evidence="3 4" key="1">
    <citation type="submission" date="2016-10" db="EMBL/GenBank/DDBJ databases">
        <authorList>
            <person name="de Groot N.N."/>
        </authorList>
    </citation>
    <scope>NUCLEOTIDE SEQUENCE [LARGE SCALE GENOMIC DNA]</scope>
    <source>
        <strain evidence="3 4">CPCC 201259</strain>
    </source>
</reference>
<dbReference type="OrthoDB" id="3697486at2"/>
<organism evidence="3 4">
    <name type="scientific">Saccharopolyspora antimicrobica</name>
    <dbReference type="NCBI Taxonomy" id="455193"/>
    <lineage>
        <taxon>Bacteria</taxon>
        <taxon>Bacillati</taxon>
        <taxon>Actinomycetota</taxon>
        <taxon>Actinomycetes</taxon>
        <taxon>Pseudonocardiales</taxon>
        <taxon>Pseudonocardiaceae</taxon>
        <taxon>Saccharopolyspora</taxon>
    </lineage>
</organism>
<gene>
    <name evidence="2" type="ORF">ATL45_3846</name>
    <name evidence="3" type="ORF">SAMN05421805_118101</name>
</gene>
<evidence type="ECO:0000313" key="5">
    <source>
        <dbReference type="Proteomes" id="UP000270697"/>
    </source>
</evidence>
<dbReference type="NCBIfam" id="NF033521">
    <property type="entry name" value="lasso_leader_L3"/>
    <property type="match status" value="1"/>
</dbReference>
<protein>
    <submittedName>
        <fullName evidence="3">Uncharacterized protein</fullName>
    </submittedName>
</protein>
<accession>A0A1I5IFT4</accession>
<evidence type="ECO:0000256" key="1">
    <source>
        <dbReference type="SAM" id="MobiDB-lite"/>
    </source>
</evidence>
<dbReference type="STRING" id="455193.SAMN05421805_118101"/>
<sequence length="38" mass="4627">MYSKPKLQKLGAFERLTMHSRPSRKDKAHRRRPRHVLL</sequence>
<dbReference type="AlphaFoldDB" id="A0A1I5IFT4"/>
<keyword evidence="5" id="KW-1185">Reference proteome</keyword>
<evidence type="ECO:0000313" key="3">
    <source>
        <dbReference type="EMBL" id="SFO59096.1"/>
    </source>
</evidence>
<dbReference type="Proteomes" id="UP000270697">
    <property type="component" value="Unassembled WGS sequence"/>
</dbReference>
<proteinExistence type="predicted"/>
<dbReference type="EMBL" id="RBXX01000002">
    <property type="protein sequence ID" value="RKT85499.1"/>
    <property type="molecule type" value="Genomic_DNA"/>
</dbReference>
<dbReference type="Proteomes" id="UP000199398">
    <property type="component" value="Unassembled WGS sequence"/>
</dbReference>
<dbReference type="EMBL" id="FOUP01000018">
    <property type="protein sequence ID" value="SFO59096.1"/>
    <property type="molecule type" value="Genomic_DNA"/>
</dbReference>
<evidence type="ECO:0000313" key="2">
    <source>
        <dbReference type="EMBL" id="RKT85499.1"/>
    </source>
</evidence>
<reference evidence="2 5" key="2">
    <citation type="submission" date="2018-10" db="EMBL/GenBank/DDBJ databases">
        <title>Sequencing the genomes of 1000 actinobacteria strains.</title>
        <authorList>
            <person name="Klenk H.-P."/>
        </authorList>
    </citation>
    <scope>NUCLEOTIDE SEQUENCE [LARGE SCALE GENOMIC DNA]</scope>
    <source>
        <strain evidence="2 5">DSM 45119</strain>
    </source>
</reference>
<evidence type="ECO:0000313" key="4">
    <source>
        <dbReference type="Proteomes" id="UP000199398"/>
    </source>
</evidence>
<feature type="region of interest" description="Disordered" evidence="1">
    <location>
        <begin position="1"/>
        <end position="38"/>
    </location>
</feature>
<dbReference type="RefSeq" id="WP_121505364.1">
    <property type="nucleotide sequence ID" value="NZ_FOUP01000018.1"/>
</dbReference>
<feature type="compositionally biased region" description="Basic residues" evidence="1">
    <location>
        <begin position="21"/>
        <end position="38"/>
    </location>
</feature>